<sequence length="35" mass="3726">MSSSSEFGPTSKSPSFSIAYSKFDSLLKALLAVEI</sequence>
<organism evidence="1 2">
    <name type="scientific">Salinibacter ruber</name>
    <dbReference type="NCBI Taxonomy" id="146919"/>
    <lineage>
        <taxon>Bacteria</taxon>
        <taxon>Pseudomonadati</taxon>
        <taxon>Rhodothermota</taxon>
        <taxon>Rhodothermia</taxon>
        <taxon>Rhodothermales</taxon>
        <taxon>Salinibacteraceae</taxon>
        <taxon>Salinibacter</taxon>
    </lineage>
</organism>
<gene>
    <name evidence="1" type="ORF">GGP61_002875</name>
</gene>
<dbReference type="AlphaFoldDB" id="A0A9X2Q459"/>
<name>A0A9X2Q459_9BACT</name>
<accession>A0A9X2Q459</accession>
<evidence type="ECO:0000313" key="1">
    <source>
        <dbReference type="EMBL" id="MCS3711242.1"/>
    </source>
</evidence>
<dbReference type="Proteomes" id="UP001155057">
    <property type="component" value="Unassembled WGS sequence"/>
</dbReference>
<reference evidence="1" key="1">
    <citation type="submission" date="2022-08" db="EMBL/GenBank/DDBJ databases">
        <title>Genomic Encyclopedia of Type Strains, Phase V (KMG-V): Genome sequencing to study the core and pangenomes of soil and plant-associated prokaryotes.</title>
        <authorList>
            <person name="Whitman W."/>
        </authorList>
    </citation>
    <scope>NUCLEOTIDE SEQUENCE</scope>
    <source>
        <strain evidence="1">SP3049</strain>
    </source>
</reference>
<dbReference type="EMBL" id="JANUAE010000012">
    <property type="protein sequence ID" value="MCS3711242.1"/>
    <property type="molecule type" value="Genomic_DNA"/>
</dbReference>
<evidence type="ECO:0000313" key="2">
    <source>
        <dbReference type="Proteomes" id="UP001155057"/>
    </source>
</evidence>
<comment type="caution">
    <text evidence="1">The sequence shown here is derived from an EMBL/GenBank/DDBJ whole genome shotgun (WGS) entry which is preliminary data.</text>
</comment>
<protein>
    <submittedName>
        <fullName evidence="1">Uncharacterized protein</fullName>
    </submittedName>
</protein>
<proteinExistence type="predicted"/>